<dbReference type="Gene3D" id="3.90.1640.10">
    <property type="entry name" value="inorganic pyrophosphatase (n-terminal core)"/>
    <property type="match status" value="2"/>
</dbReference>
<dbReference type="Gene3D" id="3.10.310.30">
    <property type="match status" value="1"/>
</dbReference>
<dbReference type="Proteomes" id="UP000177907">
    <property type="component" value="Unassembled WGS sequence"/>
</dbReference>
<protein>
    <recommendedName>
        <fullName evidence="3">DDH domain-containing protein</fullName>
    </recommendedName>
</protein>
<evidence type="ECO:0008006" key="3">
    <source>
        <dbReference type="Google" id="ProtNLM"/>
    </source>
</evidence>
<dbReference type="SUPFAM" id="SSF64182">
    <property type="entry name" value="DHH phosphoesterases"/>
    <property type="match status" value="1"/>
</dbReference>
<dbReference type="PANTHER" id="PTHR47618:SF1">
    <property type="entry name" value="BIFUNCTIONAL OLIGORIBONUCLEASE AND PAP PHOSPHATASE NRNA"/>
    <property type="match status" value="1"/>
</dbReference>
<sequence length="416" mass="45627">MAYILLTNIGIIGKITRYFTLKDCRALWARNDINTDMALTEIEQFKQLVSDSKHILIALPAQAETDATASALALQLFLTASHKQVDIVSADFVMPKNLKFLTGVEKIKPELEHLQKFIIKVDVSKAKIDSISYDIKDSWLSIYLTPRSGTVGASDLRTAQTTYRYDFVITLGAPDLASLGEVFANNTDLFYRLPIINIDTNAGNERFGKINFVDLSAAGVAEMLFKLLQQINEPQITAEIATALLTGITAATHSFKSPHVSPLSLKHASTLVSMGADREKIITHLYRTKTLSALKMWGQALAHLKFNPELKLASVVITRDDFTRAGARAEELAGLAEELIGSAPEAELTLLMYEDPTDGVVNGLLHANSKYDAKQLTAAFGSEGNKKQARFILTGVDLVGAEEKVVEQLKNLNSKS</sequence>
<dbReference type="STRING" id="1798704.A3J93_01655"/>
<proteinExistence type="predicted"/>
<name>A0A1F6NXX0_9BACT</name>
<gene>
    <name evidence="1" type="ORF">A3J93_01655</name>
</gene>
<evidence type="ECO:0000313" key="1">
    <source>
        <dbReference type="EMBL" id="OGH88777.1"/>
    </source>
</evidence>
<dbReference type="AlphaFoldDB" id="A0A1F6NXX0"/>
<organism evidence="1 2">
    <name type="scientific">Candidatus Magasanikbacteria bacterium RIFOXYC2_FULL_42_28</name>
    <dbReference type="NCBI Taxonomy" id="1798704"/>
    <lineage>
        <taxon>Bacteria</taxon>
        <taxon>Candidatus Magasanikiibacteriota</taxon>
    </lineage>
</organism>
<evidence type="ECO:0000313" key="2">
    <source>
        <dbReference type="Proteomes" id="UP000177907"/>
    </source>
</evidence>
<accession>A0A1F6NXX0</accession>
<dbReference type="InterPro" id="IPR051319">
    <property type="entry name" value="Oligoribo/pAp-PDE_c-di-AMP_PDE"/>
</dbReference>
<dbReference type="EMBL" id="MFQZ01000001">
    <property type="protein sequence ID" value="OGH88777.1"/>
    <property type="molecule type" value="Genomic_DNA"/>
</dbReference>
<comment type="caution">
    <text evidence="1">The sequence shown here is derived from an EMBL/GenBank/DDBJ whole genome shotgun (WGS) entry which is preliminary data.</text>
</comment>
<dbReference type="InterPro" id="IPR038763">
    <property type="entry name" value="DHH_sf"/>
</dbReference>
<dbReference type="PANTHER" id="PTHR47618">
    <property type="entry name" value="BIFUNCTIONAL OLIGORIBONUCLEASE AND PAP PHOSPHATASE NRNA"/>
    <property type="match status" value="1"/>
</dbReference>
<reference evidence="1 2" key="1">
    <citation type="journal article" date="2016" name="Nat. Commun.">
        <title>Thousands of microbial genomes shed light on interconnected biogeochemical processes in an aquifer system.</title>
        <authorList>
            <person name="Anantharaman K."/>
            <person name="Brown C.T."/>
            <person name="Hug L.A."/>
            <person name="Sharon I."/>
            <person name="Castelle C.J."/>
            <person name="Probst A.J."/>
            <person name="Thomas B.C."/>
            <person name="Singh A."/>
            <person name="Wilkins M.J."/>
            <person name="Karaoz U."/>
            <person name="Brodie E.L."/>
            <person name="Williams K.H."/>
            <person name="Hubbard S.S."/>
            <person name="Banfield J.F."/>
        </authorList>
    </citation>
    <scope>NUCLEOTIDE SEQUENCE [LARGE SCALE GENOMIC DNA]</scope>
</reference>